<dbReference type="AlphaFoldDB" id="A0A067SMI7"/>
<name>A0A067SMI7_GALM3</name>
<accession>A0A067SMI7</accession>
<feature type="transmembrane region" description="Helical" evidence="1">
    <location>
        <begin position="6"/>
        <end position="25"/>
    </location>
</feature>
<dbReference type="Proteomes" id="UP000027222">
    <property type="component" value="Unassembled WGS sequence"/>
</dbReference>
<feature type="non-terminal residue" evidence="2">
    <location>
        <position position="1"/>
    </location>
</feature>
<sequence>LIGYLLNWGLFGVLSMQVYLYYLAFPNDRVGFKAIVYSAYLLEMIQTTLFTRSSFRIFATGFGDPAILDDIGILWFSVPMLSGLVAFSVHTLYAYRIAVISKRKFLPGCVFLLACLAFSASIAVGVEMKDAGFFSHFVDKDSLITVGVCFSYFFIISA</sequence>
<gene>
    <name evidence="2" type="ORF">GALMADRAFT_75169</name>
</gene>
<dbReference type="PANTHER" id="PTHR40465:SF1">
    <property type="entry name" value="DUF6534 DOMAIN-CONTAINING PROTEIN"/>
    <property type="match status" value="1"/>
</dbReference>
<evidence type="ECO:0000313" key="2">
    <source>
        <dbReference type="EMBL" id="KDR71257.1"/>
    </source>
</evidence>
<feature type="transmembrane region" description="Helical" evidence="1">
    <location>
        <begin position="37"/>
        <end position="59"/>
    </location>
</feature>
<evidence type="ECO:0000313" key="3">
    <source>
        <dbReference type="Proteomes" id="UP000027222"/>
    </source>
</evidence>
<keyword evidence="1" id="KW-0812">Transmembrane</keyword>
<dbReference type="PANTHER" id="PTHR40465">
    <property type="entry name" value="CHROMOSOME 1, WHOLE GENOME SHOTGUN SEQUENCE"/>
    <property type="match status" value="1"/>
</dbReference>
<dbReference type="HOGENOM" id="CLU_046025_16_2_1"/>
<dbReference type="OrthoDB" id="2536347at2759"/>
<organism evidence="2 3">
    <name type="scientific">Galerina marginata (strain CBS 339.88)</name>
    <dbReference type="NCBI Taxonomy" id="685588"/>
    <lineage>
        <taxon>Eukaryota</taxon>
        <taxon>Fungi</taxon>
        <taxon>Dikarya</taxon>
        <taxon>Basidiomycota</taxon>
        <taxon>Agaricomycotina</taxon>
        <taxon>Agaricomycetes</taxon>
        <taxon>Agaricomycetidae</taxon>
        <taxon>Agaricales</taxon>
        <taxon>Agaricineae</taxon>
        <taxon>Strophariaceae</taxon>
        <taxon>Galerina</taxon>
    </lineage>
</organism>
<reference evidence="3" key="1">
    <citation type="journal article" date="2014" name="Proc. Natl. Acad. Sci. U.S.A.">
        <title>Extensive sampling of basidiomycete genomes demonstrates inadequacy of the white-rot/brown-rot paradigm for wood decay fungi.</title>
        <authorList>
            <person name="Riley R."/>
            <person name="Salamov A.A."/>
            <person name="Brown D.W."/>
            <person name="Nagy L.G."/>
            <person name="Floudas D."/>
            <person name="Held B.W."/>
            <person name="Levasseur A."/>
            <person name="Lombard V."/>
            <person name="Morin E."/>
            <person name="Otillar R."/>
            <person name="Lindquist E.A."/>
            <person name="Sun H."/>
            <person name="LaButti K.M."/>
            <person name="Schmutz J."/>
            <person name="Jabbour D."/>
            <person name="Luo H."/>
            <person name="Baker S.E."/>
            <person name="Pisabarro A.G."/>
            <person name="Walton J.D."/>
            <person name="Blanchette R.A."/>
            <person name="Henrissat B."/>
            <person name="Martin F."/>
            <person name="Cullen D."/>
            <person name="Hibbett D.S."/>
            <person name="Grigoriev I.V."/>
        </authorList>
    </citation>
    <scope>NUCLEOTIDE SEQUENCE [LARGE SCALE GENOMIC DNA]</scope>
    <source>
        <strain evidence="3">CBS 339.88</strain>
    </source>
</reference>
<evidence type="ECO:0000256" key="1">
    <source>
        <dbReference type="SAM" id="Phobius"/>
    </source>
</evidence>
<protein>
    <submittedName>
        <fullName evidence="2">Uncharacterized protein</fullName>
    </submittedName>
</protein>
<dbReference type="STRING" id="685588.A0A067SMI7"/>
<keyword evidence="1" id="KW-0472">Membrane</keyword>
<feature type="transmembrane region" description="Helical" evidence="1">
    <location>
        <begin position="71"/>
        <end position="93"/>
    </location>
</feature>
<proteinExistence type="predicted"/>
<feature type="transmembrane region" description="Helical" evidence="1">
    <location>
        <begin position="105"/>
        <end position="126"/>
    </location>
</feature>
<dbReference type="EMBL" id="KL142393">
    <property type="protein sequence ID" value="KDR71257.1"/>
    <property type="molecule type" value="Genomic_DNA"/>
</dbReference>
<keyword evidence="1" id="KW-1133">Transmembrane helix</keyword>
<keyword evidence="3" id="KW-1185">Reference proteome</keyword>